<dbReference type="EMBL" id="JAABNT010000010">
    <property type="protein sequence ID" value="NEK23862.1"/>
    <property type="molecule type" value="Genomic_DNA"/>
</dbReference>
<dbReference type="InterPro" id="IPR036388">
    <property type="entry name" value="WH-like_DNA-bd_sf"/>
</dbReference>
<dbReference type="InterPro" id="IPR036390">
    <property type="entry name" value="WH_DNA-bd_sf"/>
</dbReference>
<evidence type="ECO:0000259" key="2">
    <source>
        <dbReference type="Pfam" id="PF03428"/>
    </source>
</evidence>
<evidence type="ECO:0000259" key="3">
    <source>
        <dbReference type="Pfam" id="PF11800"/>
    </source>
</evidence>
<gene>
    <name evidence="4" type="ORF">GV827_15805</name>
</gene>
<organism evidence="4 5">
    <name type="scientific">Sulfitobacter sediminilitoris</name>
    <dbReference type="NCBI Taxonomy" id="2698830"/>
    <lineage>
        <taxon>Bacteria</taxon>
        <taxon>Pseudomonadati</taxon>
        <taxon>Pseudomonadota</taxon>
        <taxon>Alphaproteobacteria</taxon>
        <taxon>Rhodobacterales</taxon>
        <taxon>Roseobacteraceae</taxon>
        <taxon>Sulfitobacter</taxon>
    </lineage>
</organism>
<reference evidence="4 5" key="1">
    <citation type="submission" date="2020-01" db="EMBL/GenBank/DDBJ databases">
        <title>Sulfitobacter sediminilitoris sp. nov., isolated from a tidal flat.</title>
        <authorList>
            <person name="Park S."/>
            <person name="Yoon J.-H."/>
        </authorList>
    </citation>
    <scope>NUCLEOTIDE SEQUENCE [LARGE SCALE GENOMIC DNA]</scope>
    <source>
        <strain evidence="4 5">JBTF-M27</strain>
    </source>
</reference>
<feature type="region of interest" description="Disordered" evidence="1">
    <location>
        <begin position="1"/>
        <end position="25"/>
    </location>
</feature>
<protein>
    <submittedName>
        <fullName evidence="4">Replication initiator RepC</fullName>
    </submittedName>
</protein>
<dbReference type="Pfam" id="PF03428">
    <property type="entry name" value="RP-C"/>
    <property type="match status" value="1"/>
</dbReference>
<proteinExistence type="predicted"/>
<accession>A0A6P0CCG8</accession>
<feature type="domain" description="Plasmid replication protein C N-terminal" evidence="2">
    <location>
        <begin position="19"/>
        <end position="168"/>
    </location>
</feature>
<dbReference type="Pfam" id="PF11800">
    <property type="entry name" value="RP-C_C"/>
    <property type="match status" value="1"/>
</dbReference>
<evidence type="ECO:0000256" key="1">
    <source>
        <dbReference type="SAM" id="MobiDB-lite"/>
    </source>
</evidence>
<dbReference type="InterPro" id="IPR021760">
    <property type="entry name" value="RepC_C"/>
</dbReference>
<dbReference type="SUPFAM" id="SSF46785">
    <property type="entry name" value="Winged helix' DNA-binding domain"/>
    <property type="match status" value="1"/>
</dbReference>
<dbReference type="InterPro" id="IPR047611">
    <property type="entry name" value="RepABC_RepC"/>
</dbReference>
<sequence length="368" mass="40854">MKHASQIQFGRPVEAVQNPSPQEGPDKWELLKSLTDTAGEFDLSHRTLSVLKALLTFLPTRHIPRGLAAVVFPSNKTLSDRLSGMPESTLRRHLTKLVQSGIVSRQDSPNRKRYARHVGAGVAIAYGFDLAPLAAMHTDLTTLAQRARAKRDQLLALRDRVLCLRAAVIDLQGQSPLTDHIARLARRKPEEEALMKAHQDLTDLVDNHPTSAPEANELSTSDNQNERHIQNELKYDLDPEGTDTQMAAHAERFDAENGKMISLAEVIERCQAYKGFFPNIVRSWRDIISISDRLAPMVGIDQPVMHQAKKTMGAEATAVVILCILEKMESIRSPGAYLRHLIKVAMSGNFSILPMLRAVKSGNCQLTT</sequence>
<keyword evidence="5" id="KW-1185">Reference proteome</keyword>
<dbReference type="Gene3D" id="1.10.10.10">
    <property type="entry name" value="Winged helix-like DNA-binding domain superfamily/Winged helix DNA-binding domain"/>
    <property type="match status" value="1"/>
</dbReference>
<dbReference type="Proteomes" id="UP000468591">
    <property type="component" value="Unassembled WGS sequence"/>
</dbReference>
<dbReference type="NCBIfam" id="NF040974">
    <property type="entry name" value="RepABC_RepC"/>
    <property type="match status" value="1"/>
</dbReference>
<dbReference type="InterPro" id="IPR005090">
    <property type="entry name" value="RepC_N"/>
</dbReference>
<name>A0A6P0CCG8_9RHOB</name>
<evidence type="ECO:0000313" key="4">
    <source>
        <dbReference type="EMBL" id="NEK23862.1"/>
    </source>
</evidence>
<comment type="caution">
    <text evidence="4">The sequence shown here is derived from an EMBL/GenBank/DDBJ whole genome shotgun (WGS) entry which is preliminary data.</text>
</comment>
<dbReference type="AlphaFoldDB" id="A0A6P0CCG8"/>
<evidence type="ECO:0000313" key="5">
    <source>
        <dbReference type="Proteomes" id="UP000468591"/>
    </source>
</evidence>
<feature type="domain" description="Plasmid replication protein C C-terminal" evidence="3">
    <location>
        <begin position="263"/>
        <end position="359"/>
    </location>
</feature>
<dbReference type="RefSeq" id="WP_164354780.1">
    <property type="nucleotide sequence ID" value="NZ_JAABNT010000010.1"/>
</dbReference>